<evidence type="ECO:0000259" key="2">
    <source>
        <dbReference type="Pfam" id="PF03478"/>
    </source>
</evidence>
<proteinExistence type="predicted"/>
<evidence type="ECO:0000313" key="3">
    <source>
        <dbReference type="EMBL" id="CAH1435871.1"/>
    </source>
</evidence>
<dbReference type="EMBL" id="CAKMRJ010004445">
    <property type="protein sequence ID" value="CAH1435871.1"/>
    <property type="molecule type" value="Genomic_DNA"/>
</dbReference>
<comment type="caution">
    <text evidence="3">The sequence shown here is derived from an EMBL/GenBank/DDBJ whole genome shotgun (WGS) entry which is preliminary data.</text>
</comment>
<feature type="domain" description="KIB1-4 beta-propeller" evidence="2">
    <location>
        <begin position="175"/>
        <end position="354"/>
    </location>
</feature>
<dbReference type="Gene3D" id="1.20.1280.50">
    <property type="match status" value="1"/>
</dbReference>
<gene>
    <name evidence="3" type="ORF">LVIROSA_LOCUS22275</name>
</gene>
<name>A0AAU9NBS2_9ASTR</name>
<dbReference type="Pfam" id="PF00646">
    <property type="entry name" value="F-box"/>
    <property type="match status" value="1"/>
</dbReference>
<keyword evidence="4" id="KW-1185">Reference proteome</keyword>
<dbReference type="InterPro" id="IPR036047">
    <property type="entry name" value="F-box-like_dom_sf"/>
</dbReference>
<dbReference type="InterPro" id="IPR001810">
    <property type="entry name" value="F-box_dom"/>
</dbReference>
<dbReference type="InterPro" id="IPR005174">
    <property type="entry name" value="KIB1-4_b-propeller"/>
</dbReference>
<dbReference type="SUPFAM" id="SSF81383">
    <property type="entry name" value="F-box domain"/>
    <property type="match status" value="1"/>
</dbReference>
<evidence type="ECO:0000313" key="4">
    <source>
        <dbReference type="Proteomes" id="UP001157418"/>
    </source>
</evidence>
<feature type="domain" description="F-box" evidence="1">
    <location>
        <begin position="86"/>
        <end position="124"/>
    </location>
</feature>
<sequence>MLCEIFEMHKEPIAHNPQNIRVVHSVFPFGLCHASDTSSFDSLANRSSIDRKRHSEMDMTRRVTRNQNDDVASTSKTIKTDDVRPWSYLNHDMLLLVMMQLGVIDFIAFSGVCKSWRSVALSNRKSFMASKPPMLTRISGRLHMDKKFHIDDHEGRKFKTIIPHSVDWYNEGLTSCYMILFRFNTKEYRLVNPITRHEFIFPPIPWETDYGSRSVLVFSPSISKMVFVVLAQKQIWFSIADEGTWNHVSSFDLKYCRDLHVFKGKIYTVDTNNFNLCEFRLNPEPKVTLLETKNLPEDPRILLPQLVSCGENLYVMGSSVYAEKFNVFKLDFGKMEWVDFEDTRDVCGFFLSEEDYSAAVKPELWADPWSHYEAYDIDNGGEHEKILFSAIRGWYFPHECENVNLIEES</sequence>
<evidence type="ECO:0008006" key="5">
    <source>
        <dbReference type="Google" id="ProtNLM"/>
    </source>
</evidence>
<dbReference type="AlphaFoldDB" id="A0AAU9NBS2"/>
<protein>
    <recommendedName>
        <fullName evidence="5">F-box domain-containing protein</fullName>
    </recommendedName>
</protein>
<organism evidence="3 4">
    <name type="scientific">Lactuca virosa</name>
    <dbReference type="NCBI Taxonomy" id="75947"/>
    <lineage>
        <taxon>Eukaryota</taxon>
        <taxon>Viridiplantae</taxon>
        <taxon>Streptophyta</taxon>
        <taxon>Embryophyta</taxon>
        <taxon>Tracheophyta</taxon>
        <taxon>Spermatophyta</taxon>
        <taxon>Magnoliopsida</taxon>
        <taxon>eudicotyledons</taxon>
        <taxon>Gunneridae</taxon>
        <taxon>Pentapetalae</taxon>
        <taxon>asterids</taxon>
        <taxon>campanulids</taxon>
        <taxon>Asterales</taxon>
        <taxon>Asteraceae</taxon>
        <taxon>Cichorioideae</taxon>
        <taxon>Cichorieae</taxon>
        <taxon>Lactucinae</taxon>
        <taxon>Lactuca</taxon>
    </lineage>
</organism>
<dbReference type="Proteomes" id="UP001157418">
    <property type="component" value="Unassembled WGS sequence"/>
</dbReference>
<accession>A0AAU9NBS2</accession>
<evidence type="ECO:0000259" key="1">
    <source>
        <dbReference type="Pfam" id="PF00646"/>
    </source>
</evidence>
<dbReference type="PANTHER" id="PTHR45463:SF8">
    <property type="entry name" value="OS09G0392200 PROTEIN"/>
    <property type="match status" value="1"/>
</dbReference>
<reference evidence="3 4" key="1">
    <citation type="submission" date="2022-01" db="EMBL/GenBank/DDBJ databases">
        <authorList>
            <person name="Xiong W."/>
            <person name="Schranz E."/>
        </authorList>
    </citation>
    <scope>NUCLEOTIDE SEQUENCE [LARGE SCALE GENOMIC DNA]</scope>
</reference>
<dbReference type="Pfam" id="PF03478">
    <property type="entry name" value="Beta-prop_KIB1-4"/>
    <property type="match status" value="1"/>
</dbReference>
<dbReference type="PANTHER" id="PTHR45463">
    <property type="entry name" value="OS09G0392200 PROTEIN"/>
    <property type="match status" value="1"/>
</dbReference>